<dbReference type="Pfam" id="PF18132">
    <property type="entry name" value="Tyrosinase_C"/>
    <property type="match status" value="1"/>
</dbReference>
<evidence type="ECO:0000256" key="9">
    <source>
        <dbReference type="ARBA" id="ARBA00048233"/>
    </source>
</evidence>
<dbReference type="Proteomes" id="UP000194280">
    <property type="component" value="Unassembled WGS sequence"/>
</dbReference>
<reference evidence="13 14" key="1">
    <citation type="submission" date="2017-01" db="EMBL/GenBank/DDBJ databases">
        <title>The recent genome duplication of the halophilic yeast Hortaea werneckii: insights from long-read sequencing.</title>
        <authorList>
            <person name="Sinha S."/>
            <person name="Flibotte S."/>
            <person name="Neira M."/>
            <person name="Lenassi M."/>
            <person name="Gostincar C."/>
            <person name="Stajich J.E."/>
            <person name="Nislow C.E."/>
        </authorList>
    </citation>
    <scope>NUCLEOTIDE SEQUENCE [LARGE SCALE GENOMIC DNA]</scope>
    <source>
        <strain evidence="13 14">EXF-2000</strain>
    </source>
</reference>
<evidence type="ECO:0000259" key="12">
    <source>
        <dbReference type="PROSITE" id="PS00498"/>
    </source>
</evidence>
<dbReference type="GO" id="GO:0046872">
    <property type="term" value="F:metal ion binding"/>
    <property type="evidence" value="ECO:0007669"/>
    <property type="project" value="UniProtKB-KW"/>
</dbReference>
<dbReference type="PROSITE" id="PS00498">
    <property type="entry name" value="TYROSINASE_2"/>
    <property type="match status" value="1"/>
</dbReference>
<organism evidence="13 14">
    <name type="scientific">Hortaea werneckii EXF-2000</name>
    <dbReference type="NCBI Taxonomy" id="1157616"/>
    <lineage>
        <taxon>Eukaryota</taxon>
        <taxon>Fungi</taxon>
        <taxon>Dikarya</taxon>
        <taxon>Ascomycota</taxon>
        <taxon>Pezizomycotina</taxon>
        <taxon>Dothideomycetes</taxon>
        <taxon>Dothideomycetidae</taxon>
        <taxon>Mycosphaerellales</taxon>
        <taxon>Teratosphaeriaceae</taxon>
        <taxon>Hortaea</taxon>
    </lineage>
</organism>
<dbReference type="InterPro" id="IPR041640">
    <property type="entry name" value="Tyrosinase_C"/>
</dbReference>
<evidence type="ECO:0000256" key="10">
    <source>
        <dbReference type="ARBA" id="ARBA00048881"/>
    </source>
</evidence>
<dbReference type="GO" id="GO:0004503">
    <property type="term" value="F:tyrosinase activity"/>
    <property type="evidence" value="ECO:0007669"/>
    <property type="project" value="UniProtKB-EC"/>
</dbReference>
<evidence type="ECO:0000256" key="3">
    <source>
        <dbReference type="ARBA" id="ARBA00011906"/>
    </source>
</evidence>
<evidence type="ECO:0000313" key="13">
    <source>
        <dbReference type="EMBL" id="OTA26063.1"/>
    </source>
</evidence>
<evidence type="ECO:0000256" key="8">
    <source>
        <dbReference type="ARBA" id="ARBA00023101"/>
    </source>
</evidence>
<keyword evidence="4" id="KW-0479">Metal-binding</keyword>
<feature type="signal peptide" evidence="11">
    <location>
        <begin position="1"/>
        <end position="18"/>
    </location>
</feature>
<accession>A0A1Z5SY64</accession>
<feature type="domain" description="Tyrosinase copper-binding" evidence="12">
    <location>
        <begin position="322"/>
        <end position="333"/>
    </location>
</feature>
<keyword evidence="5" id="KW-0560">Oxidoreductase</keyword>
<dbReference type="PRINTS" id="PR00092">
    <property type="entry name" value="TYROSINASE"/>
</dbReference>
<comment type="catalytic activity">
    <reaction evidence="10">
        <text>L-tyrosine + O2 = L-dopaquinone + H2O</text>
        <dbReference type="Rhea" id="RHEA:18117"/>
        <dbReference type="ChEBI" id="CHEBI:15377"/>
        <dbReference type="ChEBI" id="CHEBI:15379"/>
        <dbReference type="ChEBI" id="CHEBI:57924"/>
        <dbReference type="ChEBI" id="CHEBI:58315"/>
        <dbReference type="EC" id="1.14.18.1"/>
    </reaction>
</comment>
<comment type="similarity">
    <text evidence="2">Belongs to the tyrosinase family.</text>
</comment>
<dbReference type="Gene3D" id="2.60.310.20">
    <property type="match status" value="1"/>
</dbReference>
<dbReference type="Gene3D" id="1.10.1280.10">
    <property type="entry name" value="Di-copper center containing domain from catechol oxidase"/>
    <property type="match status" value="1"/>
</dbReference>
<dbReference type="EMBL" id="MUNK01000192">
    <property type="protein sequence ID" value="OTA26063.1"/>
    <property type="molecule type" value="Genomic_DNA"/>
</dbReference>
<dbReference type="STRING" id="1157616.A0A1Z5SY64"/>
<keyword evidence="7" id="KW-0503">Monooxygenase</keyword>
<gene>
    <name evidence="13" type="ORF">BTJ68_12153</name>
</gene>
<keyword evidence="6" id="KW-0186">Copper</keyword>
<comment type="cofactor">
    <cofactor evidence="1">
        <name>Cu(2+)</name>
        <dbReference type="ChEBI" id="CHEBI:29036"/>
    </cofactor>
</comment>
<evidence type="ECO:0000256" key="4">
    <source>
        <dbReference type="ARBA" id="ARBA00022723"/>
    </source>
</evidence>
<evidence type="ECO:0000256" key="5">
    <source>
        <dbReference type="ARBA" id="ARBA00023002"/>
    </source>
</evidence>
<protein>
    <recommendedName>
        <fullName evidence="3">tyrosinase</fullName>
        <ecNumber evidence="3">1.14.18.1</ecNumber>
    </recommendedName>
</protein>
<evidence type="ECO:0000256" key="6">
    <source>
        <dbReference type="ARBA" id="ARBA00023008"/>
    </source>
</evidence>
<feature type="chain" id="PRO_5012938861" description="tyrosinase" evidence="11">
    <location>
        <begin position="19"/>
        <end position="640"/>
    </location>
</feature>
<dbReference type="SUPFAM" id="SSF48056">
    <property type="entry name" value="Di-copper centre-containing domain"/>
    <property type="match status" value="1"/>
</dbReference>
<comment type="catalytic activity">
    <reaction evidence="9">
        <text>2 L-dopa + O2 = 2 L-dopaquinone + 2 H2O</text>
        <dbReference type="Rhea" id="RHEA:34287"/>
        <dbReference type="ChEBI" id="CHEBI:15377"/>
        <dbReference type="ChEBI" id="CHEBI:15379"/>
        <dbReference type="ChEBI" id="CHEBI:57504"/>
        <dbReference type="ChEBI" id="CHEBI:57924"/>
        <dbReference type="EC" id="1.14.18.1"/>
    </reaction>
</comment>
<comment type="caution">
    <text evidence="13">The sequence shown here is derived from an EMBL/GenBank/DDBJ whole genome shotgun (WGS) entry which is preliminary data.</text>
</comment>
<dbReference type="EC" id="1.14.18.1" evidence="3"/>
<dbReference type="Pfam" id="PF00264">
    <property type="entry name" value="Tyrosinase"/>
    <property type="match status" value="1"/>
</dbReference>
<dbReference type="InterPro" id="IPR050316">
    <property type="entry name" value="Tyrosinase/Hemocyanin"/>
</dbReference>
<evidence type="ECO:0000256" key="1">
    <source>
        <dbReference type="ARBA" id="ARBA00001973"/>
    </source>
</evidence>
<dbReference type="PANTHER" id="PTHR11474">
    <property type="entry name" value="TYROSINASE FAMILY MEMBER"/>
    <property type="match status" value="1"/>
</dbReference>
<keyword evidence="8" id="KW-0470">Melanin biosynthesis</keyword>
<dbReference type="OrthoDB" id="6132182at2759"/>
<proteinExistence type="inferred from homology"/>
<dbReference type="InParanoid" id="A0A1Z5SY64"/>
<dbReference type="GO" id="GO:0042438">
    <property type="term" value="P:melanin biosynthetic process"/>
    <property type="evidence" value="ECO:0007669"/>
    <property type="project" value="UniProtKB-KW"/>
</dbReference>
<evidence type="ECO:0000256" key="7">
    <source>
        <dbReference type="ARBA" id="ARBA00023033"/>
    </source>
</evidence>
<keyword evidence="14" id="KW-1185">Reference proteome</keyword>
<sequence>MRFSSLVCGLSLLSSALALYIPSLEEAGDAIEKRADIVATTGIPGATYPRLEVRQMLFNKPNQWTLFILAMQKFQQKAQNDATSFYQIAGIHGVPRQNYNGVGQCSTCGGTDGYCPHDSILFPGWHRAYIALFEQQFKTVVDQIAASYPASQRPAMQGAASTIRFPYWDWAAHPAAGYPTLPRVVSDKWMTVNGPTGQVTIINPLFRHDFGDTSGMVYSPFVNWKVTLRYPNSNANTASSVEQSAINGFEKIRANLQDQIFQLFSTCKDYLHFSNDDAGSSSTSCSNSLEGIHNTIHTTAGGPGSSTASAGHMTYLATSAFDPIFWLHHCNVDRLFALWQNQYPNAWSGSQVAPHNTWTVAAGSTQGLNSPLTPFYKDTSGSNFWTTNQVRDTKTFHYTYPEFSNSDGSKKAIASYINKLYGPSATATAGSSKRTAAPKPVAAPEVVPNANSETSELVERDDTPLKADNGSLFQYVANIQAPRYALNGSYYIYLFQGEPSSENPADWIEDDNLIGPMGVLAQPDMTDKNLIAAGSIPITRSLTNAVFSGLLGDLTELAAVPFLKNTLAWRVAANGTSIDPGTIENFQIAVFGSTASQPLDAFSLPEWSEFIPLVDITQDKSGGANTTLDSIISGLTDLTS</sequence>
<dbReference type="VEuPathDB" id="FungiDB:BTJ68_12153"/>
<name>A0A1Z5SY64_HORWE</name>
<keyword evidence="11" id="KW-0732">Signal</keyword>
<evidence type="ECO:0000256" key="2">
    <source>
        <dbReference type="ARBA" id="ARBA00009928"/>
    </source>
</evidence>
<dbReference type="InterPro" id="IPR002227">
    <property type="entry name" value="Tyrosinase_Cu-bd"/>
</dbReference>
<dbReference type="PANTHER" id="PTHR11474:SF76">
    <property type="entry name" value="SHKT DOMAIN-CONTAINING PROTEIN"/>
    <property type="match status" value="1"/>
</dbReference>
<evidence type="ECO:0000256" key="11">
    <source>
        <dbReference type="SAM" id="SignalP"/>
    </source>
</evidence>
<dbReference type="InterPro" id="IPR008922">
    <property type="entry name" value="Di-copper_centre_dom_sf"/>
</dbReference>
<evidence type="ECO:0000313" key="14">
    <source>
        <dbReference type="Proteomes" id="UP000194280"/>
    </source>
</evidence>
<dbReference type="AlphaFoldDB" id="A0A1Z5SY64"/>